<organism evidence="7 8">
    <name type="scientific">Salimicrobium album</name>
    <dbReference type="NCBI Taxonomy" id="50717"/>
    <lineage>
        <taxon>Bacteria</taxon>
        <taxon>Bacillati</taxon>
        <taxon>Bacillota</taxon>
        <taxon>Bacilli</taxon>
        <taxon>Bacillales</taxon>
        <taxon>Bacillaceae</taxon>
        <taxon>Salimicrobium</taxon>
    </lineage>
</organism>
<evidence type="ECO:0000256" key="5">
    <source>
        <dbReference type="PIRNR" id="PIRNR005426"/>
    </source>
</evidence>
<dbReference type="PIRSF" id="PIRSF005426">
    <property type="entry name" value="Frp"/>
    <property type="match status" value="1"/>
</dbReference>
<dbReference type="PANTHER" id="PTHR43425">
    <property type="entry name" value="OXYGEN-INSENSITIVE NADPH NITROREDUCTASE"/>
    <property type="match status" value="1"/>
</dbReference>
<gene>
    <name evidence="7" type="ORF">SAMN04488081_0302</name>
</gene>
<keyword evidence="4 5" id="KW-0560">Oxidoreductase</keyword>
<dbReference type="PANTHER" id="PTHR43425:SF3">
    <property type="entry name" value="NADPH-DEPENDENT OXIDOREDUCTASE"/>
    <property type="match status" value="1"/>
</dbReference>
<evidence type="ECO:0000259" key="6">
    <source>
        <dbReference type="Pfam" id="PF00881"/>
    </source>
</evidence>
<feature type="domain" description="Nitroreductase" evidence="6">
    <location>
        <begin position="8"/>
        <end position="164"/>
    </location>
</feature>
<keyword evidence="3 5" id="KW-0288">FMN</keyword>
<dbReference type="Pfam" id="PF00881">
    <property type="entry name" value="Nitroreductase"/>
    <property type="match status" value="1"/>
</dbReference>
<reference evidence="7 8" key="1">
    <citation type="submission" date="2016-10" db="EMBL/GenBank/DDBJ databases">
        <authorList>
            <person name="Varghese N."/>
            <person name="Submissions S."/>
        </authorList>
    </citation>
    <scope>NUCLEOTIDE SEQUENCE [LARGE SCALE GENOMIC DNA]</scope>
    <source>
        <strain evidence="7 8">DSM 20748</strain>
    </source>
</reference>
<name>A0A1H3B471_9BACI</name>
<dbReference type="Proteomes" id="UP000198647">
    <property type="component" value="Unassembled WGS sequence"/>
</dbReference>
<dbReference type="SUPFAM" id="SSF55469">
    <property type="entry name" value="FMN-dependent nitroreductase-like"/>
    <property type="match status" value="1"/>
</dbReference>
<proteinExistence type="inferred from homology"/>
<protein>
    <submittedName>
        <fullName evidence="7">FMN reductase (NADPH)</fullName>
    </submittedName>
</protein>
<dbReference type="EMBL" id="FNOS01000001">
    <property type="protein sequence ID" value="SDX36733.1"/>
    <property type="molecule type" value="Genomic_DNA"/>
</dbReference>
<evidence type="ECO:0000313" key="7">
    <source>
        <dbReference type="EMBL" id="SDX36733.1"/>
    </source>
</evidence>
<dbReference type="CDD" id="cd02146">
    <property type="entry name" value="NfsA-like"/>
    <property type="match status" value="1"/>
</dbReference>
<accession>A0A1H3B471</accession>
<dbReference type="NCBIfam" id="NF008033">
    <property type="entry name" value="PRK10765.1"/>
    <property type="match status" value="1"/>
</dbReference>
<dbReference type="InterPro" id="IPR029479">
    <property type="entry name" value="Nitroreductase"/>
</dbReference>
<evidence type="ECO:0000313" key="8">
    <source>
        <dbReference type="Proteomes" id="UP000198647"/>
    </source>
</evidence>
<sequence>MNSTIETILNHRSIRSFEDTPLEDKTIRTLIESAQQASTSSYMMAYSIIGVTDENKKQALKEISGHPHVTNNGHLFIMCADYRRITYGMDEEVRDDVEKNLENTEHLMTAAIDAALAAQNMAIAAESMGLGMCYLGSLRNNITKTDEILNLPGRVAPLFGIAVGVPAEQPEKKPRLPMEAVYFENEYKEHKDIIEEFNQNISDYYASRSSNQRRDTWTLQMQRRFKKPVRMDVTDFLKSKGFNKR</sequence>
<evidence type="ECO:0000256" key="2">
    <source>
        <dbReference type="ARBA" id="ARBA00022630"/>
    </source>
</evidence>
<comment type="caution">
    <text evidence="7">The sequence shown here is derived from an EMBL/GenBank/DDBJ whole genome shotgun (WGS) entry which is preliminary data.</text>
</comment>
<dbReference type="Gene3D" id="3.40.109.10">
    <property type="entry name" value="NADH Oxidase"/>
    <property type="match status" value="1"/>
</dbReference>
<dbReference type="InterPro" id="IPR000415">
    <property type="entry name" value="Nitroreductase-like"/>
</dbReference>
<keyword evidence="2 5" id="KW-0285">Flavoprotein</keyword>
<evidence type="ECO:0000256" key="4">
    <source>
        <dbReference type="ARBA" id="ARBA00023002"/>
    </source>
</evidence>
<dbReference type="RefSeq" id="WP_093105063.1">
    <property type="nucleotide sequence ID" value="NZ_FNOS01000001.1"/>
</dbReference>
<dbReference type="InterPro" id="IPR016446">
    <property type="entry name" value="Flavin_OxRdtase_Frp"/>
</dbReference>
<comment type="similarity">
    <text evidence="1 5">Belongs to the flavin oxidoreductase frp family.</text>
</comment>
<keyword evidence="8" id="KW-1185">Reference proteome</keyword>
<keyword evidence="5" id="KW-0521">NADP</keyword>
<evidence type="ECO:0000256" key="1">
    <source>
        <dbReference type="ARBA" id="ARBA00008366"/>
    </source>
</evidence>
<evidence type="ECO:0000256" key="3">
    <source>
        <dbReference type="ARBA" id="ARBA00022643"/>
    </source>
</evidence>